<feature type="transmembrane region" description="Helical" evidence="1">
    <location>
        <begin position="352"/>
        <end position="372"/>
    </location>
</feature>
<feature type="transmembrane region" description="Helical" evidence="1">
    <location>
        <begin position="221"/>
        <end position="243"/>
    </location>
</feature>
<feature type="transmembrane region" description="Helical" evidence="1">
    <location>
        <begin position="29"/>
        <end position="51"/>
    </location>
</feature>
<feature type="transmembrane region" description="Helical" evidence="1">
    <location>
        <begin position="456"/>
        <end position="480"/>
    </location>
</feature>
<sequence>MNQKCTQQEETLLQIVNQKNYKKILVQNSIYSIISHTLPVACQILQIRLLFLTFGQQYTQIYSRLFIFEELFTHAVPLSLSFSAALSAQLYFGQSLSNISQTQVTHFFMILLVFQLLLICFVIISISIDPAFITNKFSLQLLFVEQDDVKIVSRFILVKLCCEPILFALSRLSVVFMIAEGRTEISCIFTIFYSVFELICVCLCFLINYNSLNNHKIFDHIAYAQLIAKVIFAIIYLSILTVFKDNRRNQFIYFQLQKRYFFPINWTTIYRMFVTSIPLFLTFSSPFIFSIIAFQFKFSVNNISDIMNSLNLFSLVLVYLFSSSIQGILNASCTFHAYFIGRNDLSKARETAFFVFRCLLIWLLILIITLIISKLKVQTFFSDTQFNINSIAVTSQDYMIIIYGVIISLTFQLLGIYLLAVKFYWILGAIVTALSYAIGTYSIIVTNSYAQYSPDLIMISLLPYLSMGLGGICIIVGFTFHERKQIIQFGNSFKALKND</sequence>
<dbReference type="Proteomes" id="UP000018208">
    <property type="component" value="Unassembled WGS sequence"/>
</dbReference>
<feature type="transmembrane region" description="Helical" evidence="1">
    <location>
        <begin position="191"/>
        <end position="209"/>
    </location>
</feature>
<dbReference type="AlphaFoldDB" id="V6LC98"/>
<dbReference type="GeneID" id="94296398"/>
<feature type="transmembrane region" description="Helical" evidence="1">
    <location>
        <begin position="316"/>
        <end position="340"/>
    </location>
</feature>
<name>V6LC98_9EUKA</name>
<gene>
    <name evidence="3" type="ORF">SS50377_22375</name>
    <name evidence="2" type="ORF">SS50377_ee010</name>
</gene>
<protein>
    <submittedName>
        <fullName evidence="2">Transmembrane domain-containing protein</fullName>
    </submittedName>
</protein>
<feature type="transmembrane region" description="Helical" evidence="1">
    <location>
        <begin position="424"/>
        <end position="444"/>
    </location>
</feature>
<keyword evidence="1" id="KW-1133">Transmembrane helix</keyword>
<dbReference type="EMBL" id="KI546166">
    <property type="protein sequence ID" value="EST42130.1"/>
    <property type="molecule type" value="Genomic_DNA"/>
</dbReference>
<keyword evidence="4" id="KW-1185">Reference proteome</keyword>
<proteinExistence type="predicted"/>
<reference evidence="3" key="2">
    <citation type="submission" date="2020-12" db="EMBL/GenBank/DDBJ databases">
        <title>New Spironucleus salmonicida genome in near-complete chromosomes.</title>
        <authorList>
            <person name="Xu F."/>
            <person name="Kurt Z."/>
            <person name="Jimenez-Gonzalez A."/>
            <person name="Astvaldsson A."/>
            <person name="Andersson J.O."/>
            <person name="Svard S.G."/>
        </authorList>
    </citation>
    <scope>NUCLEOTIDE SEQUENCE</scope>
    <source>
        <strain evidence="3">ATCC 50377</strain>
    </source>
</reference>
<dbReference type="RefSeq" id="XP_067765533.1">
    <property type="nucleotide sequence ID" value="XM_067906265.1"/>
</dbReference>
<feature type="transmembrane region" description="Helical" evidence="1">
    <location>
        <begin position="104"/>
        <end position="128"/>
    </location>
</feature>
<evidence type="ECO:0000313" key="3">
    <source>
        <dbReference type="EMBL" id="KAH0574760.1"/>
    </source>
</evidence>
<evidence type="ECO:0000256" key="1">
    <source>
        <dbReference type="SAM" id="Phobius"/>
    </source>
</evidence>
<keyword evidence="1 2" id="KW-0812">Transmembrane</keyword>
<accession>V6LC98</accession>
<evidence type="ECO:0000313" key="4">
    <source>
        <dbReference type="Proteomes" id="UP000018208"/>
    </source>
</evidence>
<feature type="transmembrane region" description="Helical" evidence="1">
    <location>
        <begin position="71"/>
        <end position="92"/>
    </location>
</feature>
<reference evidence="2 3" key="1">
    <citation type="journal article" date="2014" name="PLoS Genet.">
        <title>The Genome of Spironucleus salmonicida Highlights a Fish Pathogen Adapted to Fluctuating Environments.</title>
        <authorList>
            <person name="Xu F."/>
            <person name="Jerlstrom-Hultqvist J."/>
            <person name="Einarsson E."/>
            <person name="Astvaldsson A."/>
            <person name="Svard S.G."/>
            <person name="Andersson J.O."/>
        </authorList>
    </citation>
    <scope>NUCLEOTIDE SEQUENCE</scope>
    <source>
        <strain evidence="3">ATCC 50377</strain>
    </source>
</reference>
<evidence type="ECO:0000313" key="2">
    <source>
        <dbReference type="EMBL" id="EST42130.1"/>
    </source>
</evidence>
<dbReference type="KEGG" id="ssao:94296398"/>
<dbReference type="VEuPathDB" id="GiardiaDB:SS50377_22375"/>
<organism evidence="2">
    <name type="scientific">Spironucleus salmonicida</name>
    <dbReference type="NCBI Taxonomy" id="348837"/>
    <lineage>
        <taxon>Eukaryota</taxon>
        <taxon>Metamonada</taxon>
        <taxon>Diplomonadida</taxon>
        <taxon>Hexamitidae</taxon>
        <taxon>Hexamitinae</taxon>
        <taxon>Spironucleus</taxon>
    </lineage>
</organism>
<feature type="transmembrane region" description="Helical" evidence="1">
    <location>
        <begin position="398"/>
        <end position="419"/>
    </location>
</feature>
<keyword evidence="1" id="KW-0472">Membrane</keyword>
<feature type="transmembrane region" description="Helical" evidence="1">
    <location>
        <begin position="156"/>
        <end position="179"/>
    </location>
</feature>
<dbReference type="EMBL" id="AUWU02000003">
    <property type="protein sequence ID" value="KAH0574760.1"/>
    <property type="molecule type" value="Genomic_DNA"/>
</dbReference>
<feature type="transmembrane region" description="Helical" evidence="1">
    <location>
        <begin position="269"/>
        <end position="296"/>
    </location>
</feature>